<evidence type="ECO:0000259" key="2">
    <source>
        <dbReference type="Pfam" id="PF15644"/>
    </source>
</evidence>
<sequence>MCQECRAIEAEVESLVMLAEVEREVIRAEIAAGENVSNATRALLPHEAAAKVRFGDIEALTNGAVEEAAQVLQGLRDVITGAVLSELVGDAEAITPTQATRAMAQLNAAQPKPVQEAVAKTAMALQGILGRVALGAAGIVMGEAGRQGINLDGFTPTGVPDETFKLPAAAAALHPWQRITGKLQTVLTQPANLFRDSIPREEITREVDRIPLDGSVDMAKQAIHSAHGVGRNEAAADLNPSAIYASEIMDGNTCKACADIDSHRYSTLEEAQQDYPNGGYDGCEGGLRCRGTLVFMYDEPAMPRDDPNPEPLPPIPPAPEPKTPAKPRTRKEALAKERADKEAAEPSTPGMPPQPTGTPPKRRKGQTQRYTAIDQLPVDHELARDTPMLVAAKTNPGHDKSYRTKVYNNNCTSVANAYEFQRRGYDVKAGPVPGGKGRFEQEYVERWWRDADGAPVRYTRVVDLPEPKGRFTSHGRVRAQLAEWGADLPDGARGFIQLHWTSGGGHVFNWEKVGGSITYLEGQNGTWDASGHLADGKFRTSTVKIVRMDDKTPLDIVTQAFENRTPEYLAEVSGATGVAGAALTSAEKKAKSKFRIRNGVEIIAPEFRKNAKGRWEPIPEEERKAMLEEFYRENPRWKPFGRG</sequence>
<proteinExistence type="predicted"/>
<dbReference type="InterPro" id="IPR028908">
    <property type="entry name" value="Tox-PL_dom"/>
</dbReference>
<reference evidence="3 4" key="1">
    <citation type="submission" date="2019-11" db="EMBL/GenBank/DDBJ databases">
        <authorList>
            <person name="Donovan J."/>
            <person name="Schaffer R."/>
            <person name="Bae M.S."/>
            <person name="Gitobu P.N."/>
            <person name="Guan P."/>
            <person name="Olavarrieta M.P."/>
            <person name="Perez Cortez K."/>
            <person name="Tozier F.G."/>
            <person name="Vasilopoulos H."/>
            <person name="Zhang S."/>
            <person name="Kapinos A."/>
            <person name="Freise A.C."/>
            <person name="Moberg-Parker J."/>
            <person name="Garlena R.A."/>
            <person name="Russell D.A."/>
            <person name="Pope W.H."/>
            <person name="Jacobs-Sera D."/>
            <person name="Hatfull G.F."/>
        </authorList>
    </citation>
    <scope>NUCLEOTIDE SEQUENCE [LARGE SCALE GENOMIC DNA]</scope>
</reference>
<feature type="compositionally biased region" description="Pro residues" evidence="1">
    <location>
        <begin position="349"/>
        <end position="358"/>
    </location>
</feature>
<evidence type="ECO:0000256" key="1">
    <source>
        <dbReference type="SAM" id="MobiDB-lite"/>
    </source>
</evidence>
<accession>A0A6B9J9S9</accession>
<feature type="region of interest" description="Disordered" evidence="1">
    <location>
        <begin position="299"/>
        <end position="367"/>
    </location>
</feature>
<dbReference type="Proteomes" id="UP000438167">
    <property type="component" value="Segment"/>
</dbReference>
<feature type="compositionally biased region" description="Pro residues" evidence="1">
    <location>
        <begin position="309"/>
        <end position="324"/>
    </location>
</feature>
<gene>
    <name evidence="3" type="primary">5</name>
    <name evidence="3" type="ORF">SEA_DRYANG_5</name>
</gene>
<evidence type="ECO:0000313" key="4">
    <source>
        <dbReference type="Proteomes" id="UP000438167"/>
    </source>
</evidence>
<dbReference type="Pfam" id="PF15644">
    <property type="entry name" value="Gln_amidase"/>
    <property type="match status" value="1"/>
</dbReference>
<name>A0A6B9J9S9_9CAUD</name>
<dbReference type="EMBL" id="MN703411">
    <property type="protein sequence ID" value="QGZ17104.1"/>
    <property type="molecule type" value="Genomic_DNA"/>
</dbReference>
<evidence type="ECO:0000313" key="3">
    <source>
        <dbReference type="EMBL" id="QGZ17104.1"/>
    </source>
</evidence>
<feature type="domain" description="Tox-PL" evidence="2">
    <location>
        <begin position="409"/>
        <end position="525"/>
    </location>
</feature>
<dbReference type="KEGG" id="vg:55815333"/>
<dbReference type="GeneID" id="55815333"/>
<organism evidence="3 4">
    <name type="scientific">Arthrobacter phage DrYang</name>
    <dbReference type="NCBI Taxonomy" id="2686080"/>
    <lineage>
        <taxon>Viruses</taxon>
        <taxon>Duplodnaviria</taxon>
        <taxon>Heunggongvirae</taxon>
        <taxon>Uroviricota</taxon>
        <taxon>Caudoviricetes</taxon>
        <taxon>Klausavirus</taxon>
        <taxon>Klausavirus dryang</taxon>
    </lineage>
</organism>
<dbReference type="RefSeq" id="YP_009885927.1">
    <property type="nucleotide sequence ID" value="NC_049489.1"/>
</dbReference>
<protein>
    <submittedName>
        <fullName evidence="3">MuF-like minor capsid protein</fullName>
    </submittedName>
</protein>
<keyword evidence="4" id="KW-1185">Reference proteome</keyword>
<feature type="compositionally biased region" description="Basic and acidic residues" evidence="1">
    <location>
        <begin position="330"/>
        <end position="344"/>
    </location>
</feature>